<dbReference type="PANTHER" id="PTHR30580:SF0">
    <property type="entry name" value="PRIMOSOMAL PROTEIN N"/>
    <property type="match status" value="1"/>
</dbReference>
<keyword evidence="1" id="KW-0547">Nucleotide-binding</keyword>
<dbReference type="GO" id="GO:0005524">
    <property type="term" value="F:ATP binding"/>
    <property type="evidence" value="ECO:0007669"/>
    <property type="project" value="UniProtKB-KW"/>
</dbReference>
<dbReference type="Proteomes" id="UP000176814">
    <property type="component" value="Unassembled WGS sequence"/>
</dbReference>
<dbReference type="PANTHER" id="PTHR30580">
    <property type="entry name" value="PRIMOSOMAL PROTEIN N"/>
    <property type="match status" value="1"/>
</dbReference>
<accession>A0A1F6X8C3</accession>
<protein>
    <recommendedName>
        <fullName evidence="6">Primosomal protein N' 3' DNA-binding domain-containing protein</fullName>
    </recommendedName>
</protein>
<evidence type="ECO:0008006" key="6">
    <source>
        <dbReference type="Google" id="ProtNLM"/>
    </source>
</evidence>
<comment type="caution">
    <text evidence="4">The sequence shown here is derived from an EMBL/GenBank/DDBJ whole genome shotgun (WGS) entry which is preliminary data.</text>
</comment>
<dbReference type="GO" id="GO:0006310">
    <property type="term" value="P:DNA recombination"/>
    <property type="evidence" value="ECO:0007669"/>
    <property type="project" value="TreeGrafter"/>
</dbReference>
<name>A0A1F6X8C3_9BACT</name>
<dbReference type="Gene3D" id="3.40.1440.60">
    <property type="entry name" value="PriA, 3(prime) DNA-binding domain"/>
    <property type="match status" value="1"/>
</dbReference>
<proteinExistence type="predicted"/>
<organism evidence="4 5">
    <name type="scientific">Candidatus Nomurabacteria bacterium RIFCSPLOWO2_01_FULL_40_15</name>
    <dbReference type="NCBI Taxonomy" id="1801772"/>
    <lineage>
        <taxon>Bacteria</taxon>
        <taxon>Candidatus Nomuraibacteriota</taxon>
    </lineage>
</organism>
<reference evidence="4 5" key="1">
    <citation type="journal article" date="2016" name="Nat. Commun.">
        <title>Thousands of microbial genomes shed light on interconnected biogeochemical processes in an aquifer system.</title>
        <authorList>
            <person name="Anantharaman K."/>
            <person name="Brown C.T."/>
            <person name="Hug L.A."/>
            <person name="Sharon I."/>
            <person name="Castelle C.J."/>
            <person name="Probst A.J."/>
            <person name="Thomas B.C."/>
            <person name="Singh A."/>
            <person name="Wilkins M.J."/>
            <person name="Karaoz U."/>
            <person name="Brodie E.L."/>
            <person name="Williams K.H."/>
            <person name="Hubbard S.S."/>
            <person name="Banfield J.F."/>
        </authorList>
    </citation>
    <scope>NUCLEOTIDE SEQUENCE [LARGE SCALE GENOMIC DNA]</scope>
</reference>
<dbReference type="InterPro" id="IPR042115">
    <property type="entry name" value="PriA_3primeBD_sf"/>
</dbReference>
<dbReference type="GO" id="GO:0006270">
    <property type="term" value="P:DNA replication initiation"/>
    <property type="evidence" value="ECO:0007669"/>
    <property type="project" value="TreeGrafter"/>
</dbReference>
<dbReference type="AlphaFoldDB" id="A0A1F6X8C3"/>
<dbReference type="EMBL" id="MFUW01000013">
    <property type="protein sequence ID" value="OGI90379.1"/>
    <property type="molecule type" value="Genomic_DNA"/>
</dbReference>
<evidence type="ECO:0000313" key="4">
    <source>
        <dbReference type="EMBL" id="OGI90379.1"/>
    </source>
</evidence>
<dbReference type="GO" id="GO:0003677">
    <property type="term" value="F:DNA binding"/>
    <property type="evidence" value="ECO:0007669"/>
    <property type="project" value="UniProtKB-KW"/>
</dbReference>
<gene>
    <name evidence="4" type="ORF">A2911_00085</name>
</gene>
<keyword evidence="3" id="KW-0238">DNA-binding</keyword>
<keyword evidence="2" id="KW-0067">ATP-binding</keyword>
<evidence type="ECO:0000256" key="3">
    <source>
        <dbReference type="ARBA" id="ARBA00023125"/>
    </source>
</evidence>
<dbReference type="GO" id="GO:0006302">
    <property type="term" value="P:double-strand break repair"/>
    <property type="evidence" value="ECO:0007669"/>
    <property type="project" value="TreeGrafter"/>
</dbReference>
<evidence type="ECO:0000313" key="5">
    <source>
        <dbReference type="Proteomes" id="UP000176814"/>
    </source>
</evidence>
<dbReference type="GO" id="GO:0043138">
    <property type="term" value="F:3'-5' DNA helicase activity"/>
    <property type="evidence" value="ECO:0007669"/>
    <property type="project" value="TreeGrafter"/>
</dbReference>
<sequence length="606" mass="68483">MATKTYVVEAAILKKTGGTLTYFSAKRLAPGQFVKARVMGRVNPAIVISIKDVKSAKSDLRRAGFQLKKIAEKDILDAGVSAGFLNAAKKTAFYYATSPGSLLLALLPKSVLEKPDKFFRFGGPTAKRRLDRLSKEPILLQMESEERFGQYRAIVRQSFARKKSVLFIVPTHKDCERVRRSLSQGIEHYVHDQNSWQEALANPHPVLFISTPAGAAFERYDLGIIILERENSRAYRTLARPYIHFKTFFEYWALETGRQLVLGDSVLSLESLRKERAGECSELSLVRWRLASAPSPLIDASAKPDNKGKFEIFSPELKALIHKAINEKRGLFLFASRKGLAPTTVCGDCGYLLPCLNCGAPVVLHESRSDRTFICHACGTRRDSKTVCGYCGSWKLIPLGIGIERIAAEVRTHIRNTPVEILDKDHAPTEAKVRVITERFGRQGGILVGTELAFYHLEKVPYAAIVSADSLFSVPDFGINERIFYLVSRVREMAEIESLVQTRNIGKQILAWAAQGNIINFYQSEIAERENLLYPPFSIFIKIENKDTRGKIQETRNKFLKWSPEIYKNSLIIRIPREKWPEEELVRELSLLPRYFSVKVDPESIL</sequence>
<evidence type="ECO:0000256" key="1">
    <source>
        <dbReference type="ARBA" id="ARBA00022741"/>
    </source>
</evidence>
<evidence type="ECO:0000256" key="2">
    <source>
        <dbReference type="ARBA" id="ARBA00022840"/>
    </source>
</evidence>